<sequence length="261" mass="28627">MGAVDPLVVPSNPRIAVLGDSLAAGLGVREHSYPRMVAKDLQASAILMKAKASRPVEECTALLPRLDKFEPDLVLISTGQTESLVHPRAFVNRAVERFGPESWRGLVGLDARPFYSAEPDKRRSEMRSTAARIAVKNAAIHLTGGVPRVPHETYRAQFRAFLDETDRRGWPVVVASIGFPNAVFYPRSRRSLAVAERIQVEEAAGRPNVRIVHLNGLVDFRRDTLADRCHPSVLGHRKIADAHHAVLEVAPAAEMSQSIGS</sequence>
<evidence type="ECO:0000313" key="2">
    <source>
        <dbReference type="Proteomes" id="UP000198967"/>
    </source>
</evidence>
<dbReference type="Gene3D" id="3.40.50.1110">
    <property type="entry name" value="SGNH hydrolase"/>
    <property type="match status" value="1"/>
</dbReference>
<name>A0A1G7ZD44_PSEOR</name>
<dbReference type="OrthoDB" id="3288625at2"/>
<accession>A0A1G7ZD44</accession>
<dbReference type="InterPro" id="IPR036514">
    <property type="entry name" value="SGNH_hydro_sf"/>
</dbReference>
<reference evidence="1 2" key="1">
    <citation type="submission" date="2016-10" db="EMBL/GenBank/DDBJ databases">
        <authorList>
            <person name="de Groot N.N."/>
        </authorList>
    </citation>
    <scope>NUCLEOTIDE SEQUENCE [LARGE SCALE GENOMIC DNA]</scope>
    <source>
        <strain evidence="1 2">CGMCC 4.3143</strain>
    </source>
</reference>
<dbReference type="Proteomes" id="UP000198967">
    <property type="component" value="Unassembled WGS sequence"/>
</dbReference>
<dbReference type="GO" id="GO:0016787">
    <property type="term" value="F:hydrolase activity"/>
    <property type="evidence" value="ECO:0007669"/>
    <property type="project" value="UniProtKB-KW"/>
</dbReference>
<evidence type="ECO:0000313" key="1">
    <source>
        <dbReference type="EMBL" id="SDH06604.1"/>
    </source>
</evidence>
<keyword evidence="2" id="KW-1185">Reference proteome</keyword>
<keyword evidence="1" id="KW-0378">Hydrolase</keyword>
<dbReference type="RefSeq" id="WP_093088998.1">
    <property type="nucleotide sequence ID" value="NZ_FNBE01000018.1"/>
</dbReference>
<gene>
    <name evidence="1" type="ORF">SAMN05216377_118102</name>
</gene>
<organism evidence="1 2">
    <name type="scientific">Pseudonocardia oroxyli</name>
    <dbReference type="NCBI Taxonomy" id="366584"/>
    <lineage>
        <taxon>Bacteria</taxon>
        <taxon>Bacillati</taxon>
        <taxon>Actinomycetota</taxon>
        <taxon>Actinomycetes</taxon>
        <taxon>Pseudonocardiales</taxon>
        <taxon>Pseudonocardiaceae</taxon>
        <taxon>Pseudonocardia</taxon>
    </lineage>
</organism>
<dbReference type="EMBL" id="FNBE01000018">
    <property type="protein sequence ID" value="SDH06604.1"/>
    <property type="molecule type" value="Genomic_DNA"/>
</dbReference>
<dbReference type="AlphaFoldDB" id="A0A1G7ZD44"/>
<protein>
    <submittedName>
        <fullName evidence="1">GDSL-like Lipase/Acylhydrolase family protein</fullName>
    </submittedName>
</protein>
<dbReference type="STRING" id="366584.SAMN05216377_118102"/>
<proteinExistence type="predicted"/>
<dbReference type="SUPFAM" id="SSF52266">
    <property type="entry name" value="SGNH hydrolase"/>
    <property type="match status" value="1"/>
</dbReference>